<proteinExistence type="predicted"/>
<feature type="transmembrane region" description="Helical" evidence="1">
    <location>
        <begin position="84"/>
        <end position="107"/>
    </location>
</feature>
<name>A0AAP0PGV0_9MAGN</name>
<evidence type="ECO:0000256" key="1">
    <source>
        <dbReference type="SAM" id="Phobius"/>
    </source>
</evidence>
<organism evidence="2 3">
    <name type="scientific">Stephania cephalantha</name>
    <dbReference type="NCBI Taxonomy" id="152367"/>
    <lineage>
        <taxon>Eukaryota</taxon>
        <taxon>Viridiplantae</taxon>
        <taxon>Streptophyta</taxon>
        <taxon>Embryophyta</taxon>
        <taxon>Tracheophyta</taxon>
        <taxon>Spermatophyta</taxon>
        <taxon>Magnoliopsida</taxon>
        <taxon>Ranunculales</taxon>
        <taxon>Menispermaceae</taxon>
        <taxon>Menispermoideae</taxon>
        <taxon>Cissampelideae</taxon>
        <taxon>Stephania</taxon>
    </lineage>
</organism>
<keyword evidence="1" id="KW-0472">Membrane</keyword>
<keyword evidence="1" id="KW-0812">Transmembrane</keyword>
<dbReference type="EMBL" id="JBBNAG010000004">
    <property type="protein sequence ID" value="KAK9140530.1"/>
    <property type="molecule type" value="Genomic_DNA"/>
</dbReference>
<reference evidence="2 3" key="1">
    <citation type="submission" date="2024-01" db="EMBL/GenBank/DDBJ databases">
        <title>Genome assemblies of Stephania.</title>
        <authorList>
            <person name="Yang L."/>
        </authorList>
    </citation>
    <scope>NUCLEOTIDE SEQUENCE [LARGE SCALE GENOMIC DNA]</scope>
    <source>
        <strain evidence="2">JXDWG</strain>
        <tissue evidence="2">Leaf</tissue>
    </source>
</reference>
<evidence type="ECO:0000313" key="3">
    <source>
        <dbReference type="Proteomes" id="UP001419268"/>
    </source>
</evidence>
<comment type="caution">
    <text evidence="2">The sequence shown here is derived from an EMBL/GenBank/DDBJ whole genome shotgun (WGS) entry which is preliminary data.</text>
</comment>
<protein>
    <submittedName>
        <fullName evidence="2">Uncharacterized protein</fullName>
    </submittedName>
</protein>
<dbReference type="Proteomes" id="UP001419268">
    <property type="component" value="Unassembled WGS sequence"/>
</dbReference>
<dbReference type="AlphaFoldDB" id="A0AAP0PGV0"/>
<keyword evidence="3" id="KW-1185">Reference proteome</keyword>
<evidence type="ECO:0000313" key="2">
    <source>
        <dbReference type="EMBL" id="KAK9140530.1"/>
    </source>
</evidence>
<gene>
    <name evidence="2" type="ORF">Scep_010211</name>
</gene>
<accession>A0AAP0PGV0</accession>
<keyword evidence="1" id="KW-1133">Transmembrane helix</keyword>
<sequence>MREKERTQKRERDLRGRKNEVWTCRSRACCLKRYKSFDWRVRTHFRHVALEDLCELLYFNLLRKLGRFLVCSRQRKGSSDLDELIMSLIGIMTSFETLSRLFFYYYILSWDWDLNKLK</sequence>